<keyword evidence="3" id="KW-1185">Reference proteome</keyword>
<dbReference type="Proteomes" id="UP001430953">
    <property type="component" value="Unassembled WGS sequence"/>
</dbReference>
<sequence>MLTIHIFDHIINIYVYILSLILIFENLRDIIPTVLNRASRSFAMATMTFASICGVQGQFQGVSKSKCGWCEWCDDMTGDQQRRWRWSVLCQIFKIDLNSVGALNRCQLNAKLNAEGEREARLGGSGCWSALYSGRRNGRCL</sequence>
<evidence type="ECO:0000313" key="3">
    <source>
        <dbReference type="Proteomes" id="UP001430953"/>
    </source>
</evidence>
<accession>A0AAW2EM22</accession>
<keyword evidence="1" id="KW-1133">Transmembrane helix</keyword>
<dbReference type="AlphaFoldDB" id="A0AAW2EM22"/>
<proteinExistence type="predicted"/>
<reference evidence="2 3" key="1">
    <citation type="submission" date="2023-03" db="EMBL/GenBank/DDBJ databases">
        <title>High recombination rates correlate with genetic variation in Cardiocondyla obscurior ants.</title>
        <authorList>
            <person name="Errbii M."/>
        </authorList>
    </citation>
    <scope>NUCLEOTIDE SEQUENCE [LARGE SCALE GENOMIC DNA]</scope>
    <source>
        <strain evidence="2">Alpha-2009</strain>
        <tissue evidence="2">Whole body</tissue>
    </source>
</reference>
<dbReference type="EMBL" id="JADYXP020000021">
    <property type="protein sequence ID" value="KAL0103125.1"/>
    <property type="molecule type" value="Genomic_DNA"/>
</dbReference>
<organism evidence="2 3">
    <name type="scientific">Cardiocondyla obscurior</name>
    <dbReference type="NCBI Taxonomy" id="286306"/>
    <lineage>
        <taxon>Eukaryota</taxon>
        <taxon>Metazoa</taxon>
        <taxon>Ecdysozoa</taxon>
        <taxon>Arthropoda</taxon>
        <taxon>Hexapoda</taxon>
        <taxon>Insecta</taxon>
        <taxon>Pterygota</taxon>
        <taxon>Neoptera</taxon>
        <taxon>Endopterygota</taxon>
        <taxon>Hymenoptera</taxon>
        <taxon>Apocrita</taxon>
        <taxon>Aculeata</taxon>
        <taxon>Formicoidea</taxon>
        <taxon>Formicidae</taxon>
        <taxon>Myrmicinae</taxon>
        <taxon>Cardiocondyla</taxon>
    </lineage>
</organism>
<feature type="transmembrane region" description="Helical" evidence="1">
    <location>
        <begin position="6"/>
        <end position="24"/>
    </location>
</feature>
<gene>
    <name evidence="2" type="ORF">PUN28_017451</name>
</gene>
<comment type="caution">
    <text evidence="2">The sequence shown here is derived from an EMBL/GenBank/DDBJ whole genome shotgun (WGS) entry which is preliminary data.</text>
</comment>
<keyword evidence="1" id="KW-0472">Membrane</keyword>
<evidence type="ECO:0000313" key="2">
    <source>
        <dbReference type="EMBL" id="KAL0103125.1"/>
    </source>
</evidence>
<protein>
    <submittedName>
        <fullName evidence="2">Uncharacterized protein</fullName>
    </submittedName>
</protein>
<keyword evidence="1" id="KW-0812">Transmembrane</keyword>
<name>A0AAW2EM22_9HYME</name>
<evidence type="ECO:0000256" key="1">
    <source>
        <dbReference type="SAM" id="Phobius"/>
    </source>
</evidence>